<proteinExistence type="predicted"/>
<dbReference type="AlphaFoldDB" id="A0A0G0EUZ9"/>
<keyword evidence="1" id="KW-0812">Transmembrane</keyword>
<accession>A0A0G0EUZ9</accession>
<dbReference type="EMBL" id="LBSA01000001">
    <property type="protein sequence ID" value="KKQ10728.1"/>
    <property type="molecule type" value="Genomic_DNA"/>
</dbReference>
<organism evidence="2 3">
    <name type="scientific">Candidatus Daviesbacteria bacterium GW2011_GWB1_36_5</name>
    <dbReference type="NCBI Taxonomy" id="1618426"/>
    <lineage>
        <taxon>Bacteria</taxon>
        <taxon>Candidatus Daviesiibacteriota</taxon>
    </lineage>
</organism>
<protein>
    <submittedName>
        <fullName evidence="2">Uncharacterized protein</fullName>
    </submittedName>
</protein>
<name>A0A0G0EUZ9_9BACT</name>
<comment type="caution">
    <text evidence="2">The sequence shown here is derived from an EMBL/GenBank/DDBJ whole genome shotgun (WGS) entry which is preliminary data.</text>
</comment>
<gene>
    <name evidence="2" type="ORF">US19_C0001G0066</name>
</gene>
<keyword evidence="1" id="KW-1133">Transmembrane helix</keyword>
<evidence type="ECO:0000313" key="2">
    <source>
        <dbReference type="EMBL" id="KKQ10728.1"/>
    </source>
</evidence>
<sequence>MEIILLVLFIITGIILALIQIYLQTKRHPHPMTKKEKDEFMFNNIILLRR</sequence>
<evidence type="ECO:0000256" key="1">
    <source>
        <dbReference type="SAM" id="Phobius"/>
    </source>
</evidence>
<dbReference type="Proteomes" id="UP000034492">
    <property type="component" value="Unassembled WGS sequence"/>
</dbReference>
<reference evidence="2 3" key="1">
    <citation type="journal article" date="2015" name="Nature">
        <title>rRNA introns, odd ribosomes, and small enigmatic genomes across a large radiation of phyla.</title>
        <authorList>
            <person name="Brown C.T."/>
            <person name="Hug L.A."/>
            <person name="Thomas B.C."/>
            <person name="Sharon I."/>
            <person name="Castelle C.J."/>
            <person name="Singh A."/>
            <person name="Wilkins M.J."/>
            <person name="Williams K.H."/>
            <person name="Banfield J.F."/>
        </authorList>
    </citation>
    <scope>NUCLEOTIDE SEQUENCE [LARGE SCALE GENOMIC DNA]</scope>
</reference>
<evidence type="ECO:0000313" key="3">
    <source>
        <dbReference type="Proteomes" id="UP000034492"/>
    </source>
</evidence>
<feature type="transmembrane region" description="Helical" evidence="1">
    <location>
        <begin position="6"/>
        <end position="25"/>
    </location>
</feature>
<keyword evidence="1" id="KW-0472">Membrane</keyword>